<gene>
    <name evidence="1" type="ORF">U5817_22640</name>
</gene>
<dbReference type="Pfam" id="PF13489">
    <property type="entry name" value="Methyltransf_23"/>
    <property type="match status" value="1"/>
</dbReference>
<dbReference type="InterPro" id="IPR029063">
    <property type="entry name" value="SAM-dependent_MTases_sf"/>
</dbReference>
<dbReference type="Proteomes" id="UP001626593">
    <property type="component" value="Chromosome"/>
</dbReference>
<dbReference type="RefSeq" id="WP_407278904.1">
    <property type="nucleotide sequence ID" value="NZ_CP141259.1"/>
</dbReference>
<dbReference type="SUPFAM" id="SSF53335">
    <property type="entry name" value="S-adenosyl-L-methionine-dependent methyltransferases"/>
    <property type="match status" value="1"/>
</dbReference>
<dbReference type="GO" id="GO:0032259">
    <property type="term" value="P:methylation"/>
    <property type="evidence" value="ECO:0007669"/>
    <property type="project" value="UniProtKB-KW"/>
</dbReference>
<keyword evidence="1" id="KW-0489">Methyltransferase</keyword>
<accession>A0ABZ1AM11</accession>
<dbReference type="GO" id="GO:0008168">
    <property type="term" value="F:methyltransferase activity"/>
    <property type="evidence" value="ECO:0007669"/>
    <property type="project" value="UniProtKB-KW"/>
</dbReference>
<organism evidence="1 2">
    <name type="scientific">Aromatoleum evansii</name>
    <name type="common">Azoarcus evansii</name>
    <dbReference type="NCBI Taxonomy" id="59406"/>
    <lineage>
        <taxon>Bacteria</taxon>
        <taxon>Pseudomonadati</taxon>
        <taxon>Pseudomonadota</taxon>
        <taxon>Betaproteobacteria</taxon>
        <taxon>Rhodocyclales</taxon>
        <taxon>Rhodocyclaceae</taxon>
        <taxon>Aromatoleum</taxon>
    </lineage>
</organism>
<keyword evidence="1" id="KW-0808">Transferase</keyword>
<dbReference type="EMBL" id="CP141259">
    <property type="protein sequence ID" value="WRL45964.1"/>
    <property type="molecule type" value="Genomic_DNA"/>
</dbReference>
<keyword evidence="2" id="KW-1185">Reference proteome</keyword>
<proteinExistence type="predicted"/>
<evidence type="ECO:0000313" key="2">
    <source>
        <dbReference type="Proteomes" id="UP001626593"/>
    </source>
</evidence>
<evidence type="ECO:0000313" key="1">
    <source>
        <dbReference type="EMBL" id="WRL45964.1"/>
    </source>
</evidence>
<dbReference type="Gene3D" id="3.40.50.150">
    <property type="entry name" value="Vaccinia Virus protein VP39"/>
    <property type="match status" value="1"/>
</dbReference>
<name>A0ABZ1AM11_AROEV</name>
<protein>
    <submittedName>
        <fullName evidence="1">Methyltransferase domain-containing protein</fullName>
    </submittedName>
</protein>
<sequence length="251" mass="28777">MTSYDQQFFDYVNAGALRSAQRLLPVLLRSLSVSSVLDVGCGQGAWLSVWKQLGVSTTLGIDGAYVDKSRLLCAPEFFLEGDLSQPFDLGRRFELVQSLEVAEHLPASCAAPFVESLVRHSDFVLFSAAPKGQGGDNHVNEQDYDYWRRIFAEHDYTPIDFLRRKILSDSRVEPWYRYNPILYVKKDRIDELRAELRDCMVPDHLAIQDISPLLYKLRKLIVRTLPVPVMTRIAKLKERRSVWVARNQSLT</sequence>
<reference evidence="1 2" key="1">
    <citation type="submission" date="2023-12" db="EMBL/GenBank/DDBJ databases">
        <title>A. evansii MAY27, complete genome.</title>
        <authorList>
            <person name="Wang Y."/>
        </authorList>
    </citation>
    <scope>NUCLEOTIDE SEQUENCE [LARGE SCALE GENOMIC DNA]</scope>
    <source>
        <strain evidence="1 2">MAY27</strain>
    </source>
</reference>